<dbReference type="PROSITE" id="PS50005">
    <property type="entry name" value="TPR"/>
    <property type="match status" value="8"/>
</dbReference>
<feature type="domain" description="CHAT" evidence="2">
    <location>
        <begin position="726"/>
        <end position="1052"/>
    </location>
</feature>
<feature type="repeat" description="TPR" evidence="1">
    <location>
        <begin position="157"/>
        <end position="190"/>
    </location>
</feature>
<gene>
    <name evidence="3" type="ORF">AHMF7605_05765</name>
</gene>
<keyword evidence="1" id="KW-0802">TPR repeat</keyword>
<dbReference type="Gene3D" id="1.25.40.10">
    <property type="entry name" value="Tetratricopeptide repeat domain"/>
    <property type="match status" value="2"/>
</dbReference>
<feature type="repeat" description="TPR" evidence="1">
    <location>
        <begin position="409"/>
        <end position="442"/>
    </location>
</feature>
<organism evidence="3 4">
    <name type="scientific">Adhaeribacter arboris</name>
    <dbReference type="NCBI Taxonomy" id="2072846"/>
    <lineage>
        <taxon>Bacteria</taxon>
        <taxon>Pseudomonadati</taxon>
        <taxon>Bacteroidota</taxon>
        <taxon>Cytophagia</taxon>
        <taxon>Cytophagales</taxon>
        <taxon>Hymenobacteraceae</taxon>
        <taxon>Adhaeribacter</taxon>
    </lineage>
</organism>
<dbReference type="SMART" id="SM00671">
    <property type="entry name" value="SEL1"/>
    <property type="match status" value="7"/>
</dbReference>
<dbReference type="PANTHER" id="PTHR10098:SF108">
    <property type="entry name" value="TETRATRICOPEPTIDE REPEAT PROTEIN 28"/>
    <property type="match status" value="1"/>
</dbReference>
<dbReference type="SUPFAM" id="SSF48452">
    <property type="entry name" value="TPR-like"/>
    <property type="match status" value="1"/>
</dbReference>
<evidence type="ECO:0000313" key="3">
    <source>
        <dbReference type="EMBL" id="PSR53067.1"/>
    </source>
</evidence>
<proteinExistence type="predicted"/>
<dbReference type="EMBL" id="PYFT01000001">
    <property type="protein sequence ID" value="PSR53067.1"/>
    <property type="molecule type" value="Genomic_DNA"/>
</dbReference>
<dbReference type="AlphaFoldDB" id="A0A2T2YC31"/>
<dbReference type="InterPro" id="IPR011990">
    <property type="entry name" value="TPR-like_helical_dom_sf"/>
</dbReference>
<evidence type="ECO:0000259" key="2">
    <source>
        <dbReference type="Pfam" id="PF12770"/>
    </source>
</evidence>
<feature type="repeat" description="TPR" evidence="1">
    <location>
        <begin position="199"/>
        <end position="232"/>
    </location>
</feature>
<feature type="repeat" description="TPR" evidence="1">
    <location>
        <begin position="283"/>
        <end position="316"/>
    </location>
</feature>
<dbReference type="SMART" id="SM00028">
    <property type="entry name" value="TPR"/>
    <property type="match status" value="9"/>
</dbReference>
<feature type="repeat" description="TPR" evidence="1">
    <location>
        <begin position="241"/>
        <end position="274"/>
    </location>
</feature>
<dbReference type="Proteomes" id="UP000240357">
    <property type="component" value="Unassembled WGS sequence"/>
</dbReference>
<dbReference type="OrthoDB" id="1489296at2"/>
<feature type="repeat" description="TPR" evidence="1">
    <location>
        <begin position="325"/>
        <end position="358"/>
    </location>
</feature>
<protein>
    <recommendedName>
        <fullName evidence="2">CHAT domain-containing protein</fullName>
    </recommendedName>
</protein>
<dbReference type="InterPro" id="IPR019734">
    <property type="entry name" value="TPR_rpt"/>
</dbReference>
<accession>A0A2T2YC31</accession>
<feature type="repeat" description="TPR" evidence="1">
    <location>
        <begin position="367"/>
        <end position="400"/>
    </location>
</feature>
<name>A0A2T2YC31_9BACT</name>
<evidence type="ECO:0000256" key="1">
    <source>
        <dbReference type="PROSITE-ProRule" id="PRU00339"/>
    </source>
</evidence>
<dbReference type="Pfam" id="PF13424">
    <property type="entry name" value="TPR_12"/>
    <property type="match status" value="4"/>
</dbReference>
<dbReference type="RefSeq" id="WP_106927322.1">
    <property type="nucleotide sequence ID" value="NZ_PYFT01000001.1"/>
</dbReference>
<dbReference type="InterPro" id="IPR024983">
    <property type="entry name" value="CHAT_dom"/>
</dbReference>
<dbReference type="PROSITE" id="PS50293">
    <property type="entry name" value="TPR_REGION"/>
    <property type="match status" value="4"/>
</dbReference>
<dbReference type="SUPFAM" id="SSF81901">
    <property type="entry name" value="HCP-like"/>
    <property type="match status" value="1"/>
</dbReference>
<dbReference type="InterPro" id="IPR006597">
    <property type="entry name" value="Sel1-like"/>
</dbReference>
<keyword evidence="4" id="KW-1185">Reference proteome</keyword>
<comment type="caution">
    <text evidence="3">The sequence shown here is derived from an EMBL/GenBank/DDBJ whole genome shotgun (WGS) entry which is preliminary data.</text>
</comment>
<evidence type="ECO:0000313" key="4">
    <source>
        <dbReference type="Proteomes" id="UP000240357"/>
    </source>
</evidence>
<dbReference type="PRINTS" id="PR00381">
    <property type="entry name" value="KINESINLIGHT"/>
</dbReference>
<dbReference type="PANTHER" id="PTHR10098">
    <property type="entry name" value="RAPSYN-RELATED"/>
    <property type="match status" value="1"/>
</dbReference>
<sequence length="1052" mass="119069">MKILLFFALVFFSWGNHWVLAQKQAFGADTTLARQWYQQALTLKQKGSADSAQILLEKAAAIYQKNKLWRQQINCSNEITRVLLMQGKYEVALQNALVALHESKIKLKKANLVVADALHVMGIVHYYRGNYDQAMQFYQQALQLKLALLGDTHPNLSSSYNNIGIIYYRKGDYEQALEYYQKDLQVCLKKNGDNRVSIGASYGNIGNVYFDKGDYEQALTYTQLALKFKQEALGEFHPDLANTYNSLGNIYSSKGELDKALEYNFKALHLWLPAFGEAHPNVAAAYNNIGTIYEEKGEYEKAAEYYQKNLQILLQSFDENHPDLASVYHNLGTVYTKQKNFELALQNLQKAWQIRRKSLGEVHDDVAESYFGIGNVYFTQGDYDKALEYYQTNLQILLQSIGQKSPNLAAAYNALGAAYLGKSSYTAALRYYQKAMVANVVTFQDTLLTSNPTLAHQASIYLDGNYLLSSLQAKGIILEMQFAQSHALPDLQQAYRIYCSADTLMARIQQAYTRENDKVAFTHRTRQVYQAALGVSMQLHRVTQEPDYLNKAFYFAERGKAIVLSATLAEAKAKTFAGIADSLLLKDQQLRTQIADYSQQVAQELVQADSAGSNNKLQKYQTLLFTAHRQQENLISKLEKKYPQYYNLKYRPNTIDFTQIQKLLDDKTAMLEYVVGDTLLQIFTLTRQSFKVQSLTIDSTFRRKIAAFRHAILSQDAALYQQTAFSLSKILLPSLLPKSIQQLLIIPDGELTTLPFEALLTQNHKKRANSYLMHQYTISYAYSARLLFERLTQPDENSGKQLLALAPVFADSGTNAMVDTNYSLLVQNSDSTVRKSIVSSVRKNQAESNPNDITRGWLRNGQYVSPLLASIREVESIALRFQQRGNTAKVYLYNQAREEQLKSGEVENYNYLHLATHGFVNESYPELSGLLLAQDSTAQEDGILYMGEIYNLRLKAELVTLSACETGLGKLASGEGIIGLTRAFLYAGARNMVVSFWKVPDESTAELMENFYAALLSGKDKAQALQIAKRKMAKQRKYHPPFYWAPFVLVGK</sequence>
<reference evidence="3 4" key="1">
    <citation type="submission" date="2018-03" db="EMBL/GenBank/DDBJ databases">
        <title>Adhaeribacter sp. HMF7605 Genome sequencing and assembly.</title>
        <authorList>
            <person name="Kang H."/>
            <person name="Kang J."/>
            <person name="Cha I."/>
            <person name="Kim H."/>
            <person name="Joh K."/>
        </authorList>
    </citation>
    <scope>NUCLEOTIDE SEQUENCE [LARGE SCALE GENOMIC DNA]</scope>
    <source>
        <strain evidence="3 4">HMF7605</strain>
    </source>
</reference>
<feature type="repeat" description="TPR" evidence="1">
    <location>
        <begin position="115"/>
        <end position="148"/>
    </location>
</feature>
<dbReference type="Pfam" id="PF12770">
    <property type="entry name" value="CHAT"/>
    <property type="match status" value="1"/>
</dbReference>